<evidence type="ECO:0008006" key="5">
    <source>
        <dbReference type="Google" id="ProtNLM"/>
    </source>
</evidence>
<feature type="domain" description="GmrSD restriction endonucleases C-terminal" evidence="2">
    <location>
        <begin position="430"/>
        <end position="563"/>
    </location>
</feature>
<protein>
    <recommendedName>
        <fullName evidence="5">DUF262 domain-containing protein</fullName>
    </recommendedName>
</protein>
<evidence type="ECO:0000259" key="2">
    <source>
        <dbReference type="Pfam" id="PF07510"/>
    </source>
</evidence>
<dbReference type="Pfam" id="PF07510">
    <property type="entry name" value="GmrSD_C"/>
    <property type="match status" value="1"/>
</dbReference>
<name>D5BRV9_PUNMI</name>
<dbReference type="Pfam" id="PF03235">
    <property type="entry name" value="GmrSD_N"/>
    <property type="match status" value="1"/>
</dbReference>
<proteinExistence type="predicted"/>
<evidence type="ECO:0000313" key="4">
    <source>
        <dbReference type="Proteomes" id="UP000007460"/>
    </source>
</evidence>
<dbReference type="PANTHER" id="PTHR35149:SF1">
    <property type="entry name" value="DUF5655 DOMAIN-CONTAINING PROTEIN"/>
    <property type="match status" value="1"/>
</dbReference>
<dbReference type="RefSeq" id="WP_013045635.1">
    <property type="nucleotide sequence ID" value="NC_014010.1"/>
</dbReference>
<dbReference type="KEGG" id="apb:SAR116_0763"/>
<dbReference type="eggNOG" id="COG1479">
    <property type="taxonomic scope" value="Bacteria"/>
</dbReference>
<dbReference type="EMBL" id="CP001751">
    <property type="protein sequence ID" value="ADE39006.1"/>
    <property type="molecule type" value="Genomic_DNA"/>
</dbReference>
<sequence>MSGNFQVQVKNIEHVFGSKNQSSQSSENPFPVYHVPHYQRGFSWKKDEIVEFLEDVRDASKSQPDGYFIGPITILLNENTDRCEIIDGQQRLTTIALIINHLSACMLKSGDPKTQNETRRYLIARDCKAVIHHLRKDDRETFESVLELSETKPQLSIKEANEIICRHFENYNESEKSKFLSYLCNKVICIAVECLDDDISYQIFETLNARGRGLSPLDLIRNKLFSTIQDEKTLNLLLDEWDRLYVVLKRVLNGGQTDSHIQTLFSIVLSIKAGKWLEPKSLFPELRQYLRNETDASKVSTDLINLVCSDLANTTYIRWIRPTQSSNRPSLQDCLLDFNQYKILGTFAYSLLTRDFGDEVTVGAIKMAGALIKRTQVLGNIPGMQYGQLFTEMGKEIYQKEVLEDDVLEYVHEKLKDHDASSKGKLVLDDEQFVRRLSDLPVIKEERARDILIAIYNAKRDVQTLRVSSSSDLHVEHILPQELHKKNWPNFDTDTHRTYHQRLGNMMILSGKKNKQAARRKFIEKQKKYYSAEAGNEFSKVAFIDEFDDWNEETIKERQHTIANEIVNVWASKIT</sequence>
<gene>
    <name evidence="3" type="ordered locus">SAR116_0763</name>
</gene>
<evidence type="ECO:0000259" key="1">
    <source>
        <dbReference type="Pfam" id="PF03235"/>
    </source>
</evidence>
<dbReference type="STRING" id="488538.SAR116_0763"/>
<dbReference type="PANTHER" id="PTHR35149">
    <property type="entry name" value="SLL5132 PROTEIN"/>
    <property type="match status" value="1"/>
</dbReference>
<dbReference type="OrthoDB" id="9798761at2"/>
<organism evidence="3 4">
    <name type="scientific">Puniceispirillum marinum (strain IMCC1322)</name>
    <dbReference type="NCBI Taxonomy" id="488538"/>
    <lineage>
        <taxon>Bacteria</taxon>
        <taxon>Pseudomonadati</taxon>
        <taxon>Pseudomonadota</taxon>
        <taxon>Alphaproteobacteria</taxon>
        <taxon>Candidatus Puniceispirillales</taxon>
        <taxon>Candidatus Puniceispirillaceae</taxon>
        <taxon>Candidatus Puniceispirillum</taxon>
    </lineage>
</organism>
<evidence type="ECO:0000313" key="3">
    <source>
        <dbReference type="EMBL" id="ADE39006.1"/>
    </source>
</evidence>
<accession>D5BRV9</accession>
<dbReference type="Proteomes" id="UP000007460">
    <property type="component" value="Chromosome"/>
</dbReference>
<dbReference type="InterPro" id="IPR004919">
    <property type="entry name" value="GmrSD_N"/>
</dbReference>
<keyword evidence="4" id="KW-1185">Reference proteome</keyword>
<dbReference type="InterPro" id="IPR011089">
    <property type="entry name" value="GmrSD_C"/>
</dbReference>
<feature type="domain" description="GmrSD restriction endonucleases N-terminal" evidence="1">
    <location>
        <begin position="25"/>
        <end position="225"/>
    </location>
</feature>
<dbReference type="HOGENOM" id="CLU_011736_6_1_5"/>
<dbReference type="AlphaFoldDB" id="D5BRV9"/>
<reference evidence="3 4" key="1">
    <citation type="journal article" date="2010" name="J. Bacteriol.">
        <title>Complete genome sequence of "Candidatus Puniceispirillum marinum" IMCC1322, a representative of the SAR116 clade in the Alphaproteobacteria.</title>
        <authorList>
            <person name="Oh H.M."/>
            <person name="Kwon K.K."/>
            <person name="Kang I."/>
            <person name="Kang S.G."/>
            <person name="Lee J.H."/>
            <person name="Kim S.J."/>
            <person name="Cho J.C."/>
        </authorList>
    </citation>
    <scope>NUCLEOTIDE SEQUENCE [LARGE SCALE GENOMIC DNA]</scope>
    <source>
        <strain evidence="3 4">IMCC1322</strain>
    </source>
</reference>